<feature type="region of interest" description="Disordered" evidence="2">
    <location>
        <begin position="951"/>
        <end position="1174"/>
    </location>
</feature>
<dbReference type="SMART" id="SM00903">
    <property type="entry name" value="Flavin_Reduct"/>
    <property type="match status" value="1"/>
</dbReference>
<feature type="compositionally biased region" description="Pro residues" evidence="2">
    <location>
        <begin position="1159"/>
        <end position="1174"/>
    </location>
</feature>
<sequence>MSHPTPAARRFYSAFYRWTISGSHVPSVLISATTTTACPTSAAHGRHRRRQHTQVAAPTDSHSGRAPSYDTAAPSESSSGHGRSSGISYKTFSYRGRASGALKDSDIEASTTRPVQTLEEVPYTALDAWDEVIRAKTGELLELEIALPLARWIQLKDHYGSRLGLLIGKSDGRVASTGRLWQKTRKDGQRMILCSVMVSGNFEQASRMKGMLQQALQTGVGEGEHAQRRESHPPLPWTRMERWVWQRVAPRSSVDLPSEEMPGWKEVFRARDVVSKSGIVEVAMPKAAWQALQEAGHDFETALQLVGVKVETVQKKAGSATDGDIEKKVETWLLSGSLERLAMAIKQFRSFQAHATDPAFAALRKVDGVSESSSPTTSIIRPVLLHANTTSPPPQTPPRFQKRTIPFPSLLIRYFEDRSGLLRATLKRITGIDSYCVLSGRPHPELLHIEITGPRSSCKAATAMINRRIRYAYQHAVLGAGYTPYLPSPKTFGIEPASLEQPLHYSKLRLTIDSQSDRIRDFTEAIHVKNSEHVLLLQLKTGCRIYAIDKGKGGWVVEGTPDSLEYAKKTLRNLLSEKAKKMMGMRTGELELSEVEHGEVTSGWRAGVWEVRKAKAADVIPRSIANAHTTDPEAGGSYKQALSRRSVVLSRTPSPQTAMSGQDLALSEATRAILRPLTHPVVLLTARHPSPATRESQTQPQPNVESSLEGCTGTTISSLTAVTLQPTPHFSFNLRLPSRTYEALARSRTCTIHILCASPNAAALAQSFTKGYERAEEPFHLARARGANVTSGVGGVGVEWEGVVGARLQGRLVRGAGGGVGDSVLIVVEIVGIEGGGKRVGEEGALAYSMRGYRGLGDEVAVEEVAELKTEEAKGSEKVDGKEMEGSNDEVETRGYSVGAGAAFSKLEDIEEEPSVAQTAKKSEWRSAVMEEEDDYDFGFGLRAGKFATSDGKQRIEIKGREEEQDIETEREAGGRSPAGTNAGAMSVKEADAAWEAATIASNTASEPKRKEKNDSRRARMVKKDDEDHGLDRTAGHRRDRTAMSELDSSVASLLTSTGTDSRHLLSAETLSPAGVRPTRSMKALAQHLHAAQASSRNGSSRSYSTSSSLHNPSQTSPSETFEISETPKPTSAPRSPDTLVAYPSQLSQPVSSFLNQPPAVPNPHGPNPVPLGHPPPFRPVLLAAIRLRRTIKQLRAGLAAGNLTSDRSLELETRIRTLNSAIVRAIGARAAGDLKLMLDRGGPGEGDEGFAGMAEGRVERAMADYADVEGSDGSGAEGEVYRELEEVVGRLRGSWEEGEGDG</sequence>
<gene>
    <name evidence="4" type="ORF">B0A50_04024</name>
</gene>
<feature type="compositionally biased region" description="Basic and acidic residues" evidence="2">
    <location>
        <begin position="1007"/>
        <end position="1043"/>
    </location>
</feature>
<comment type="caution">
    <text evidence="4">The sequence shown here is derived from an EMBL/GenBank/DDBJ whole genome shotgun (WGS) entry which is preliminary data.</text>
</comment>
<proteinExistence type="predicted"/>
<feature type="compositionally biased region" description="Polar residues" evidence="2">
    <location>
        <begin position="1110"/>
        <end position="1134"/>
    </location>
</feature>
<keyword evidence="1" id="KW-0560">Oxidoreductase</keyword>
<dbReference type="GO" id="GO:0042602">
    <property type="term" value="F:riboflavin reductase (NADPH) activity"/>
    <property type="evidence" value="ECO:0007669"/>
    <property type="project" value="TreeGrafter"/>
</dbReference>
<dbReference type="PANTHER" id="PTHR30466">
    <property type="entry name" value="FLAVIN REDUCTASE"/>
    <property type="match status" value="1"/>
</dbReference>
<evidence type="ECO:0000313" key="5">
    <source>
        <dbReference type="Proteomes" id="UP000308549"/>
    </source>
</evidence>
<feature type="compositionally biased region" description="Polar residues" evidence="2">
    <location>
        <begin position="1047"/>
        <end position="1060"/>
    </location>
</feature>
<evidence type="ECO:0000259" key="3">
    <source>
        <dbReference type="SMART" id="SM00903"/>
    </source>
</evidence>
<reference evidence="4 5" key="1">
    <citation type="submission" date="2017-03" db="EMBL/GenBank/DDBJ databases">
        <title>Genomes of endolithic fungi from Antarctica.</title>
        <authorList>
            <person name="Coleine C."/>
            <person name="Masonjones S."/>
            <person name="Stajich J.E."/>
        </authorList>
    </citation>
    <scope>NUCLEOTIDE SEQUENCE [LARGE SCALE GENOMIC DNA]</scope>
    <source>
        <strain evidence="4 5">CCFEE 6315</strain>
    </source>
</reference>
<feature type="compositionally biased region" description="Basic and acidic residues" evidence="2">
    <location>
        <begin position="952"/>
        <end position="974"/>
    </location>
</feature>
<dbReference type="OrthoDB" id="2015405at2759"/>
<evidence type="ECO:0000256" key="2">
    <source>
        <dbReference type="SAM" id="MobiDB-lite"/>
    </source>
</evidence>
<name>A0A4U0TZN0_9PEZI</name>
<feature type="region of interest" description="Disordered" evidence="2">
    <location>
        <begin position="688"/>
        <end position="710"/>
    </location>
</feature>
<protein>
    <recommendedName>
        <fullName evidence="3">Flavin reductase like domain-containing protein</fullName>
    </recommendedName>
</protein>
<dbReference type="Proteomes" id="UP000308549">
    <property type="component" value="Unassembled WGS sequence"/>
</dbReference>
<dbReference type="InterPro" id="IPR002563">
    <property type="entry name" value="Flavin_Rdtase-like_dom"/>
</dbReference>
<feature type="domain" description="Flavin reductase like" evidence="3">
    <location>
        <begin position="674"/>
        <end position="855"/>
    </location>
</feature>
<dbReference type="PANTHER" id="PTHR30466:SF1">
    <property type="entry name" value="FMN REDUCTASE (NADH) RUTF"/>
    <property type="match status" value="1"/>
</dbReference>
<evidence type="ECO:0000313" key="4">
    <source>
        <dbReference type="EMBL" id="TKA27958.1"/>
    </source>
</evidence>
<dbReference type="Gene3D" id="2.30.110.10">
    <property type="entry name" value="Electron Transport, Fmn-binding Protein, Chain A"/>
    <property type="match status" value="1"/>
</dbReference>
<feature type="compositionally biased region" description="Low complexity" evidence="2">
    <location>
        <begin position="75"/>
        <end position="85"/>
    </location>
</feature>
<feature type="compositionally biased region" description="Polar residues" evidence="2">
    <location>
        <begin position="693"/>
        <end position="706"/>
    </location>
</feature>
<feature type="compositionally biased region" description="Polar residues" evidence="2">
    <location>
        <begin position="1145"/>
        <end position="1156"/>
    </location>
</feature>
<dbReference type="InterPro" id="IPR050268">
    <property type="entry name" value="NADH-dep_flavin_reductase"/>
</dbReference>
<feature type="compositionally biased region" description="Low complexity" evidence="2">
    <location>
        <begin position="1084"/>
        <end position="1109"/>
    </location>
</feature>
<dbReference type="EMBL" id="NAJL01000020">
    <property type="protein sequence ID" value="TKA27958.1"/>
    <property type="molecule type" value="Genomic_DNA"/>
</dbReference>
<dbReference type="Pfam" id="PF01613">
    <property type="entry name" value="Flavin_Reduct"/>
    <property type="match status" value="1"/>
</dbReference>
<evidence type="ECO:0000256" key="1">
    <source>
        <dbReference type="ARBA" id="ARBA00023002"/>
    </source>
</evidence>
<dbReference type="SUPFAM" id="SSF50475">
    <property type="entry name" value="FMN-binding split barrel"/>
    <property type="match status" value="1"/>
</dbReference>
<accession>A0A4U0TZN0</accession>
<dbReference type="InterPro" id="IPR012349">
    <property type="entry name" value="Split_barrel_FMN-bd"/>
</dbReference>
<organism evidence="4 5">
    <name type="scientific">Salinomyces thailandicus</name>
    <dbReference type="NCBI Taxonomy" id="706561"/>
    <lineage>
        <taxon>Eukaryota</taxon>
        <taxon>Fungi</taxon>
        <taxon>Dikarya</taxon>
        <taxon>Ascomycota</taxon>
        <taxon>Pezizomycotina</taxon>
        <taxon>Dothideomycetes</taxon>
        <taxon>Dothideomycetidae</taxon>
        <taxon>Mycosphaerellales</taxon>
        <taxon>Teratosphaeriaceae</taxon>
        <taxon>Salinomyces</taxon>
    </lineage>
</organism>
<dbReference type="GO" id="GO:0010181">
    <property type="term" value="F:FMN binding"/>
    <property type="evidence" value="ECO:0007669"/>
    <property type="project" value="InterPro"/>
</dbReference>
<feature type="region of interest" description="Disordered" evidence="2">
    <location>
        <begin position="39"/>
        <end position="85"/>
    </location>
</feature>
<keyword evidence="5" id="KW-1185">Reference proteome</keyword>